<reference evidence="1" key="1">
    <citation type="journal article" date="2020" name="Nature">
        <title>Giant virus diversity and host interactions through global metagenomics.</title>
        <authorList>
            <person name="Schulz F."/>
            <person name="Roux S."/>
            <person name="Paez-Espino D."/>
            <person name="Jungbluth S."/>
            <person name="Walsh D.A."/>
            <person name="Denef V.J."/>
            <person name="McMahon K.D."/>
            <person name="Konstantinidis K.T."/>
            <person name="Eloe-Fadrosh E.A."/>
            <person name="Kyrpides N.C."/>
            <person name="Woyke T."/>
        </authorList>
    </citation>
    <scope>NUCLEOTIDE SEQUENCE</scope>
    <source>
        <strain evidence="1">GVMAG-M-3300025880-56</strain>
    </source>
</reference>
<proteinExistence type="predicted"/>
<evidence type="ECO:0000313" key="1">
    <source>
        <dbReference type="EMBL" id="QHU01899.1"/>
    </source>
</evidence>
<dbReference type="AlphaFoldDB" id="A0A6C0J8A3"/>
<sequence length="49" mass="5622">MNDNITGLVIMFSDYCSIVSTTINNQCNVPTIFHTFCARIYNILYTNLE</sequence>
<protein>
    <submittedName>
        <fullName evidence="1">Uncharacterized protein</fullName>
    </submittedName>
</protein>
<accession>A0A6C0J8A3</accession>
<dbReference type="EMBL" id="MN740350">
    <property type="protein sequence ID" value="QHU01899.1"/>
    <property type="molecule type" value="Genomic_DNA"/>
</dbReference>
<name>A0A6C0J8A3_9ZZZZ</name>
<organism evidence="1">
    <name type="scientific">viral metagenome</name>
    <dbReference type="NCBI Taxonomy" id="1070528"/>
    <lineage>
        <taxon>unclassified sequences</taxon>
        <taxon>metagenomes</taxon>
        <taxon>organismal metagenomes</taxon>
    </lineage>
</organism>